<dbReference type="PANTHER" id="PTHR15021:SF0">
    <property type="entry name" value="DISCO-RELATED, ISOFORM A-RELATED"/>
    <property type="match status" value="1"/>
</dbReference>
<reference evidence="4" key="1">
    <citation type="journal article" date="2020" name="J Insects Food Feed">
        <title>The yellow mealworm (Tenebrio molitor) genome: a resource for the emerging insects as food and feed industry.</title>
        <authorList>
            <person name="Eriksson T."/>
            <person name="Andere A."/>
            <person name="Kelstrup H."/>
            <person name="Emery V."/>
            <person name="Picard C."/>
        </authorList>
    </citation>
    <scope>NUCLEOTIDE SEQUENCE</scope>
    <source>
        <strain evidence="4">Stoneville</strain>
        <tissue evidence="4">Whole head</tissue>
    </source>
</reference>
<evidence type="ECO:0000313" key="5">
    <source>
        <dbReference type="Proteomes" id="UP000719412"/>
    </source>
</evidence>
<feature type="compositionally biased region" description="Basic and acidic residues" evidence="2">
    <location>
        <begin position="415"/>
        <end position="438"/>
    </location>
</feature>
<evidence type="ECO:0000256" key="1">
    <source>
        <dbReference type="PROSITE-ProRule" id="PRU00042"/>
    </source>
</evidence>
<dbReference type="GO" id="GO:0006355">
    <property type="term" value="P:regulation of DNA-templated transcription"/>
    <property type="evidence" value="ECO:0007669"/>
    <property type="project" value="TreeGrafter"/>
</dbReference>
<dbReference type="PANTHER" id="PTHR15021">
    <property type="entry name" value="DISCONNECTED-RELATED"/>
    <property type="match status" value="1"/>
</dbReference>
<keyword evidence="1" id="KW-0862">Zinc</keyword>
<feature type="compositionally biased region" description="Basic and acidic residues" evidence="2">
    <location>
        <begin position="672"/>
        <end position="702"/>
    </location>
</feature>
<keyword evidence="1" id="KW-0479">Metal-binding</keyword>
<feature type="region of interest" description="Disordered" evidence="2">
    <location>
        <begin position="154"/>
        <end position="183"/>
    </location>
</feature>
<feature type="compositionally biased region" description="Basic and acidic residues" evidence="2">
    <location>
        <begin position="590"/>
        <end position="626"/>
    </location>
</feature>
<feature type="domain" description="C2H2-type" evidence="3">
    <location>
        <begin position="230"/>
        <end position="262"/>
    </location>
</feature>
<evidence type="ECO:0000259" key="3">
    <source>
        <dbReference type="PROSITE" id="PS50157"/>
    </source>
</evidence>
<organism evidence="4 5">
    <name type="scientific">Tenebrio molitor</name>
    <name type="common">Yellow mealworm beetle</name>
    <dbReference type="NCBI Taxonomy" id="7067"/>
    <lineage>
        <taxon>Eukaryota</taxon>
        <taxon>Metazoa</taxon>
        <taxon>Ecdysozoa</taxon>
        <taxon>Arthropoda</taxon>
        <taxon>Hexapoda</taxon>
        <taxon>Insecta</taxon>
        <taxon>Pterygota</taxon>
        <taxon>Neoptera</taxon>
        <taxon>Endopterygota</taxon>
        <taxon>Coleoptera</taxon>
        <taxon>Polyphaga</taxon>
        <taxon>Cucujiformia</taxon>
        <taxon>Tenebrionidae</taxon>
        <taxon>Tenebrio</taxon>
    </lineage>
</organism>
<feature type="compositionally biased region" description="Acidic residues" evidence="2">
    <location>
        <begin position="364"/>
        <end position="376"/>
    </location>
</feature>
<dbReference type="EMBL" id="JABDTM020022087">
    <property type="protein sequence ID" value="KAH0816094.1"/>
    <property type="molecule type" value="Genomic_DNA"/>
</dbReference>
<feature type="domain" description="C2H2-type" evidence="3">
    <location>
        <begin position="11"/>
        <end position="34"/>
    </location>
</feature>
<keyword evidence="1" id="KW-0863">Zinc-finger</keyword>
<feature type="region of interest" description="Disordered" evidence="2">
    <location>
        <begin position="672"/>
        <end position="772"/>
    </location>
</feature>
<feature type="compositionally biased region" description="Polar residues" evidence="2">
    <location>
        <begin position="736"/>
        <end position="745"/>
    </location>
</feature>
<feature type="compositionally biased region" description="Basic and acidic residues" evidence="2">
    <location>
        <begin position="752"/>
        <end position="771"/>
    </location>
</feature>
<evidence type="ECO:0000313" key="4">
    <source>
        <dbReference type="EMBL" id="KAH0816094.1"/>
    </source>
</evidence>
<feature type="compositionally biased region" description="Polar residues" evidence="2">
    <location>
        <begin position="377"/>
        <end position="388"/>
    </location>
</feature>
<dbReference type="AlphaFoldDB" id="A0A8J6HK36"/>
<dbReference type="SMART" id="SM00355">
    <property type="entry name" value="ZnF_C2H2"/>
    <property type="match status" value="4"/>
</dbReference>
<proteinExistence type="predicted"/>
<feature type="region of interest" description="Disordered" evidence="2">
    <location>
        <begin position="583"/>
        <end position="638"/>
    </location>
</feature>
<dbReference type="PROSITE" id="PS00028">
    <property type="entry name" value="ZINC_FINGER_C2H2_1"/>
    <property type="match status" value="2"/>
</dbReference>
<dbReference type="Proteomes" id="UP000719412">
    <property type="component" value="Unassembled WGS sequence"/>
</dbReference>
<evidence type="ECO:0000256" key="2">
    <source>
        <dbReference type="SAM" id="MobiDB-lite"/>
    </source>
</evidence>
<dbReference type="GO" id="GO:0005634">
    <property type="term" value="C:nucleus"/>
    <property type="evidence" value="ECO:0007669"/>
    <property type="project" value="TreeGrafter"/>
</dbReference>
<comment type="caution">
    <text evidence="4">The sequence shown here is derived from an EMBL/GenBank/DDBJ whole genome shotgun (WGS) entry which is preliminary data.</text>
</comment>
<dbReference type="PROSITE" id="PS50157">
    <property type="entry name" value="ZINC_FINGER_C2H2_2"/>
    <property type="match status" value="2"/>
</dbReference>
<keyword evidence="5" id="KW-1185">Reference proteome</keyword>
<feature type="compositionally biased region" description="Basic residues" evidence="2">
    <location>
        <begin position="703"/>
        <end position="713"/>
    </location>
</feature>
<gene>
    <name evidence="4" type="ORF">GEV33_006695</name>
</gene>
<accession>A0A8J6HK36</accession>
<reference evidence="4" key="2">
    <citation type="submission" date="2021-08" db="EMBL/GenBank/DDBJ databases">
        <authorList>
            <person name="Eriksson T."/>
        </authorList>
    </citation>
    <scope>NUCLEOTIDE SEQUENCE</scope>
    <source>
        <strain evidence="4">Stoneville</strain>
        <tissue evidence="4">Whole head</tissue>
    </source>
</reference>
<feature type="compositionally biased region" description="Acidic residues" evidence="2">
    <location>
        <begin position="717"/>
        <end position="726"/>
    </location>
</feature>
<dbReference type="GO" id="GO:0008270">
    <property type="term" value="F:zinc ion binding"/>
    <property type="evidence" value="ECO:0007669"/>
    <property type="project" value="UniProtKB-KW"/>
</dbReference>
<dbReference type="InterPro" id="IPR040436">
    <property type="entry name" value="Disconnected-like"/>
</dbReference>
<name>A0A8J6HK36_TENMO</name>
<feature type="region of interest" description="Disordered" evidence="2">
    <location>
        <begin position="348"/>
        <end position="438"/>
    </location>
</feature>
<dbReference type="InterPro" id="IPR013087">
    <property type="entry name" value="Znf_C2H2_type"/>
</dbReference>
<sequence>MDVPIDKDNPRKCTACGKIFQNHFGVKTHYQNVHLKLMHKCNVDGCNAAFPSKRSRDRHSANLNLHRKLLSTSSDKSAASLFLEKSPFALHGDFLTRLYAEEALKNHHLPPPNLDQLMLNGDRIPHPPLLLPPLGGIPFPLGNFNHFTQFNGSSAMTHKERSSRSNSPVSGSPPPTNSSPVSLKYTHCVDEDQPTPDKDGNLPCRLCRTPFPTSSQLKEHCENNHLSEMFKCTVMGCNKVFMSRTRRNIHSENESLHVNSSRKSSESPGYLPMQTVLRQTLKSLKACLWSVYVVAINLSRAVLAAHPERRGRVNFKNPLGGSAEDMITMSKESTPELTKSWVFVDSAEKSTEDVTDKATSGVEEVTENEPQQDSDTDSISVISESGGSYKTDEEEFTPAATTLEKVEPDVGNPDIPEKEPEITEREPEITEKEPEITEKEPEILKGEYEFVNSRKIDEKRGIEKLVYFATSAACAIILIGFSIAIQQYLRNTSDVNNFISDHQFVTPCVQNLKSENVHSESPGKIYAPKRKNQFKTEELKNKVAKLQEDNEIRDRIAPLDVQAEDNDLRVEGNLKSKYKLNKNKSPAVKSNKENCDVNEKQAKNRDQQKIRRDEIDSSDKKTKTINDDGQSQPEDETYGKKIEELKIKENYLRKKEEFLIEKEHDLLKKEIKLKKEKEEIKLSKEKEETKLNKEKEYYEKNKHDKKVHYKKRKVEKEEDSSEEEFEDEKRKFRPNKQYSKEYTNPRNKKYKHKEDTKEHSTQKRQKFVDEHHKKRNISGQWYINLHEGRDNMRQKKRASFKRNKAHWYFQWMVDRARLRVK</sequence>
<protein>
    <recommendedName>
        <fullName evidence="3">C2H2-type domain-containing protein</fullName>
    </recommendedName>
</protein>